<dbReference type="AlphaFoldDB" id="D6X2L6"/>
<protein>
    <submittedName>
        <fullName evidence="1">Uncharacterized protein</fullName>
    </submittedName>
</protein>
<evidence type="ECO:0000313" key="1">
    <source>
        <dbReference type="EMBL" id="EFA09427.1"/>
    </source>
</evidence>
<dbReference type="EMBL" id="KQ971372">
    <property type="protein sequence ID" value="EFA09427.1"/>
    <property type="molecule type" value="Genomic_DNA"/>
</dbReference>
<dbReference type="InParanoid" id="D6X2L6"/>
<sequence>MAGVLLEIDTHTKIGVMTHAIITVEHVPGVVILGEIVLETARTHFPRTINSHRTLAPAFVIAISNCFDNKTADCRKARPTILSGKVHGEPWILLDKRTSARTPNRLGFFKDEAGFRIVWTEIGGTPKIKCVTFALEFDNWPSFFP</sequence>
<name>D6X2L6_TRICA</name>
<dbReference type="HOGENOM" id="CLU_1789355_0_0_1"/>
<keyword evidence="2" id="KW-1185">Reference proteome</keyword>
<evidence type="ECO:0000313" key="2">
    <source>
        <dbReference type="Proteomes" id="UP000007266"/>
    </source>
</evidence>
<dbReference type="Proteomes" id="UP000007266">
    <property type="component" value="Linkage group 9"/>
</dbReference>
<accession>D6X2L6</accession>
<gene>
    <name evidence="1" type="primary">GLEAN_10638</name>
    <name evidence="1" type="ORF">TcasGA2_TC010638</name>
</gene>
<reference evidence="1 2" key="1">
    <citation type="journal article" date="2008" name="Nature">
        <title>The genome of the model beetle and pest Tribolium castaneum.</title>
        <authorList>
            <consortium name="Tribolium Genome Sequencing Consortium"/>
            <person name="Richards S."/>
            <person name="Gibbs R.A."/>
            <person name="Weinstock G.M."/>
            <person name="Brown S.J."/>
            <person name="Denell R."/>
            <person name="Beeman R.W."/>
            <person name="Gibbs R."/>
            <person name="Beeman R.W."/>
            <person name="Brown S.J."/>
            <person name="Bucher G."/>
            <person name="Friedrich M."/>
            <person name="Grimmelikhuijzen C.J."/>
            <person name="Klingler M."/>
            <person name="Lorenzen M."/>
            <person name="Richards S."/>
            <person name="Roth S."/>
            <person name="Schroder R."/>
            <person name="Tautz D."/>
            <person name="Zdobnov E.M."/>
            <person name="Muzny D."/>
            <person name="Gibbs R.A."/>
            <person name="Weinstock G.M."/>
            <person name="Attaway T."/>
            <person name="Bell S."/>
            <person name="Buhay C.J."/>
            <person name="Chandrabose M.N."/>
            <person name="Chavez D."/>
            <person name="Clerk-Blankenburg K.P."/>
            <person name="Cree A."/>
            <person name="Dao M."/>
            <person name="Davis C."/>
            <person name="Chacko J."/>
            <person name="Dinh H."/>
            <person name="Dugan-Rocha S."/>
            <person name="Fowler G."/>
            <person name="Garner T.T."/>
            <person name="Garnes J."/>
            <person name="Gnirke A."/>
            <person name="Hawes A."/>
            <person name="Hernandez J."/>
            <person name="Hines S."/>
            <person name="Holder M."/>
            <person name="Hume J."/>
            <person name="Jhangiani S.N."/>
            <person name="Joshi V."/>
            <person name="Khan Z.M."/>
            <person name="Jackson L."/>
            <person name="Kovar C."/>
            <person name="Kowis A."/>
            <person name="Lee S."/>
            <person name="Lewis L.R."/>
            <person name="Margolis J."/>
            <person name="Morgan M."/>
            <person name="Nazareth L.V."/>
            <person name="Nguyen N."/>
            <person name="Okwuonu G."/>
            <person name="Parker D."/>
            <person name="Richards S."/>
            <person name="Ruiz S.J."/>
            <person name="Santibanez J."/>
            <person name="Savard J."/>
            <person name="Scherer S.E."/>
            <person name="Schneider B."/>
            <person name="Sodergren E."/>
            <person name="Tautz D."/>
            <person name="Vattahil S."/>
            <person name="Villasana D."/>
            <person name="White C.S."/>
            <person name="Wright R."/>
            <person name="Park Y."/>
            <person name="Beeman R.W."/>
            <person name="Lord J."/>
            <person name="Oppert B."/>
            <person name="Lorenzen M."/>
            <person name="Brown S."/>
            <person name="Wang L."/>
            <person name="Savard J."/>
            <person name="Tautz D."/>
            <person name="Richards S."/>
            <person name="Weinstock G."/>
            <person name="Gibbs R.A."/>
            <person name="Liu Y."/>
            <person name="Worley K."/>
            <person name="Weinstock G."/>
            <person name="Elsik C.G."/>
            <person name="Reese J.T."/>
            <person name="Elhaik E."/>
            <person name="Landan G."/>
            <person name="Graur D."/>
            <person name="Arensburger P."/>
            <person name="Atkinson P."/>
            <person name="Beeman R.W."/>
            <person name="Beidler J."/>
            <person name="Brown S.J."/>
            <person name="Demuth J.P."/>
            <person name="Drury D.W."/>
            <person name="Du Y.Z."/>
            <person name="Fujiwara H."/>
            <person name="Lorenzen M."/>
            <person name="Maselli V."/>
            <person name="Osanai M."/>
            <person name="Park Y."/>
            <person name="Robertson H.M."/>
            <person name="Tu Z."/>
            <person name="Wang J.J."/>
            <person name="Wang S."/>
            <person name="Richards S."/>
            <person name="Song H."/>
            <person name="Zhang L."/>
            <person name="Sodergren E."/>
            <person name="Werner D."/>
            <person name="Stanke M."/>
            <person name="Morgenstern B."/>
            <person name="Solovyev V."/>
            <person name="Kosarev P."/>
            <person name="Brown G."/>
            <person name="Chen H.C."/>
            <person name="Ermolaeva O."/>
            <person name="Hlavina W."/>
            <person name="Kapustin Y."/>
            <person name="Kiryutin B."/>
            <person name="Kitts P."/>
            <person name="Maglott D."/>
            <person name="Pruitt K."/>
            <person name="Sapojnikov V."/>
            <person name="Souvorov A."/>
            <person name="Mackey A.J."/>
            <person name="Waterhouse R.M."/>
            <person name="Wyder S."/>
            <person name="Zdobnov E.M."/>
            <person name="Zdobnov E.M."/>
            <person name="Wyder S."/>
            <person name="Kriventseva E.V."/>
            <person name="Kadowaki T."/>
            <person name="Bork P."/>
            <person name="Aranda M."/>
            <person name="Bao R."/>
            <person name="Beermann A."/>
            <person name="Berns N."/>
            <person name="Bolognesi R."/>
            <person name="Bonneton F."/>
            <person name="Bopp D."/>
            <person name="Brown S.J."/>
            <person name="Bucher G."/>
            <person name="Butts T."/>
            <person name="Chaumot A."/>
            <person name="Denell R.E."/>
            <person name="Ferrier D.E."/>
            <person name="Friedrich M."/>
            <person name="Gordon C.M."/>
            <person name="Jindra M."/>
            <person name="Klingler M."/>
            <person name="Lan Q."/>
            <person name="Lattorff H.M."/>
            <person name="Laudet V."/>
            <person name="von Levetsow C."/>
            <person name="Liu Z."/>
            <person name="Lutz R."/>
            <person name="Lynch J.A."/>
            <person name="da Fonseca R.N."/>
            <person name="Posnien N."/>
            <person name="Reuter R."/>
            <person name="Roth S."/>
            <person name="Savard J."/>
            <person name="Schinko J.B."/>
            <person name="Schmitt C."/>
            <person name="Schoppmeier M."/>
            <person name="Schroder R."/>
            <person name="Shippy T.D."/>
            <person name="Simonnet F."/>
            <person name="Marques-Souza H."/>
            <person name="Tautz D."/>
            <person name="Tomoyasu Y."/>
            <person name="Trauner J."/>
            <person name="Van der Zee M."/>
            <person name="Vervoort M."/>
            <person name="Wittkopp N."/>
            <person name="Wimmer E.A."/>
            <person name="Yang X."/>
            <person name="Jones A.K."/>
            <person name="Sattelle D.B."/>
            <person name="Ebert P.R."/>
            <person name="Nelson D."/>
            <person name="Scott J.G."/>
            <person name="Beeman R.W."/>
            <person name="Muthukrishnan S."/>
            <person name="Kramer K.J."/>
            <person name="Arakane Y."/>
            <person name="Beeman R.W."/>
            <person name="Zhu Q."/>
            <person name="Hogenkamp D."/>
            <person name="Dixit R."/>
            <person name="Oppert B."/>
            <person name="Jiang H."/>
            <person name="Zou Z."/>
            <person name="Marshall J."/>
            <person name="Elpidina E."/>
            <person name="Vinokurov K."/>
            <person name="Oppert C."/>
            <person name="Zou Z."/>
            <person name="Evans J."/>
            <person name="Lu Z."/>
            <person name="Zhao P."/>
            <person name="Sumathipala N."/>
            <person name="Altincicek B."/>
            <person name="Vilcinskas A."/>
            <person name="Williams M."/>
            <person name="Hultmark D."/>
            <person name="Hetru C."/>
            <person name="Jiang H."/>
            <person name="Grimmelikhuijzen C.J."/>
            <person name="Hauser F."/>
            <person name="Cazzamali G."/>
            <person name="Williamson M."/>
            <person name="Park Y."/>
            <person name="Li B."/>
            <person name="Tanaka Y."/>
            <person name="Predel R."/>
            <person name="Neupert S."/>
            <person name="Schachtner J."/>
            <person name="Verleyen P."/>
            <person name="Raible F."/>
            <person name="Bork P."/>
            <person name="Friedrich M."/>
            <person name="Walden K.K."/>
            <person name="Robertson H.M."/>
            <person name="Angeli S."/>
            <person name="Foret S."/>
            <person name="Bucher G."/>
            <person name="Schuetz S."/>
            <person name="Maleszka R."/>
            <person name="Wimmer E.A."/>
            <person name="Beeman R.W."/>
            <person name="Lorenzen M."/>
            <person name="Tomoyasu Y."/>
            <person name="Miller S.C."/>
            <person name="Grossmann D."/>
            <person name="Bucher G."/>
        </authorList>
    </citation>
    <scope>NUCLEOTIDE SEQUENCE [LARGE SCALE GENOMIC DNA]</scope>
    <source>
        <strain evidence="1 2">Georgia GA2</strain>
    </source>
</reference>
<reference evidence="1 2" key="2">
    <citation type="journal article" date="2010" name="Nucleic Acids Res.">
        <title>BeetleBase in 2010: revisions to provide comprehensive genomic information for Tribolium castaneum.</title>
        <authorList>
            <person name="Kim H.S."/>
            <person name="Murphy T."/>
            <person name="Xia J."/>
            <person name="Caragea D."/>
            <person name="Park Y."/>
            <person name="Beeman R.W."/>
            <person name="Lorenzen M.D."/>
            <person name="Butcher S."/>
            <person name="Manak J.R."/>
            <person name="Brown S.J."/>
        </authorList>
    </citation>
    <scope>GENOME REANNOTATION</scope>
    <source>
        <strain evidence="1 2">Georgia GA2</strain>
    </source>
</reference>
<organism evidence="1 2">
    <name type="scientific">Tribolium castaneum</name>
    <name type="common">Red flour beetle</name>
    <dbReference type="NCBI Taxonomy" id="7070"/>
    <lineage>
        <taxon>Eukaryota</taxon>
        <taxon>Metazoa</taxon>
        <taxon>Ecdysozoa</taxon>
        <taxon>Arthropoda</taxon>
        <taxon>Hexapoda</taxon>
        <taxon>Insecta</taxon>
        <taxon>Pterygota</taxon>
        <taxon>Neoptera</taxon>
        <taxon>Endopterygota</taxon>
        <taxon>Coleoptera</taxon>
        <taxon>Polyphaga</taxon>
        <taxon>Cucujiformia</taxon>
        <taxon>Tenebrionidae</taxon>
        <taxon>Tenebrionidae incertae sedis</taxon>
        <taxon>Tribolium</taxon>
    </lineage>
</organism>
<proteinExistence type="predicted"/>